<gene>
    <name evidence="1" type="ORF">MNBD_NITROSPINAE04-1845</name>
</gene>
<reference evidence="1" key="1">
    <citation type="submission" date="2018-06" db="EMBL/GenBank/DDBJ databases">
        <authorList>
            <person name="Zhirakovskaya E."/>
        </authorList>
    </citation>
    <scope>NUCLEOTIDE SEQUENCE</scope>
</reference>
<sequence>MSNDDLQKKRVEGAALIEKNIQDLAQDYGIDITKTEWNLGREIIDRASHHLTIEAGGKTEENDFDDSELVNFSEKTGTALTLGKIASMILSLRS</sequence>
<dbReference type="AlphaFoldDB" id="A0A3B1BG31"/>
<proteinExistence type="predicted"/>
<protein>
    <submittedName>
        <fullName evidence="1">Uncharacterized protein</fullName>
    </submittedName>
</protein>
<evidence type="ECO:0000313" key="1">
    <source>
        <dbReference type="EMBL" id="VAX17226.1"/>
    </source>
</evidence>
<dbReference type="EMBL" id="UOGA01000089">
    <property type="protein sequence ID" value="VAX17226.1"/>
    <property type="molecule type" value="Genomic_DNA"/>
</dbReference>
<name>A0A3B1BG31_9ZZZZ</name>
<accession>A0A3B1BG31</accession>
<organism evidence="1">
    <name type="scientific">hydrothermal vent metagenome</name>
    <dbReference type="NCBI Taxonomy" id="652676"/>
    <lineage>
        <taxon>unclassified sequences</taxon>
        <taxon>metagenomes</taxon>
        <taxon>ecological metagenomes</taxon>
    </lineage>
</organism>